<dbReference type="CGD" id="CAL0000182535">
    <property type="gene designation" value="orf19.13285"/>
</dbReference>
<dbReference type="VEuPathDB" id="FungiDB:C3_04210W_A"/>
<evidence type="ECO:0000313" key="2">
    <source>
        <dbReference type="EMBL" id="AOW28441.1"/>
    </source>
</evidence>
<dbReference type="InterPro" id="IPR031426">
    <property type="entry name" value="DUF4667"/>
</dbReference>
<dbReference type="RefSeq" id="XP_723079.2">
    <property type="nucleotide sequence ID" value="XM_717986.2"/>
</dbReference>
<dbReference type="KEGG" id="cal:CAALFM_C304210WA"/>
<dbReference type="AlphaFoldDB" id="A0A1D8PJV9"/>
<dbReference type="OrthoDB" id="10301422at2759"/>
<dbReference type="EMBL" id="CP017625">
    <property type="protein sequence ID" value="AOW28441.1"/>
    <property type="molecule type" value="Genomic_DNA"/>
</dbReference>
<organism evidence="2 3">
    <name type="scientific">Candida albicans (strain SC5314 / ATCC MYA-2876)</name>
    <name type="common">Yeast</name>
    <dbReference type="NCBI Taxonomy" id="237561"/>
    <lineage>
        <taxon>Eukaryota</taxon>
        <taxon>Fungi</taxon>
        <taxon>Dikarya</taxon>
        <taxon>Ascomycota</taxon>
        <taxon>Saccharomycotina</taxon>
        <taxon>Pichiomycetes</taxon>
        <taxon>Debaryomycetaceae</taxon>
        <taxon>Candida/Lodderomyces clade</taxon>
        <taxon>Candida</taxon>
    </lineage>
</organism>
<accession>A0A1D8PJV9</accession>
<protein>
    <submittedName>
        <fullName evidence="2">Uncharacterized protein</fullName>
    </submittedName>
</protein>
<dbReference type="GeneID" id="3635185"/>
<sequence>MTCQTGRKCSLGIEEPIDISSKNVPLNAFLIYTMSSTLPDHNSTNSWNEYHNNLSITNNTQVTTSCADNVKTTSNVPRCATDINSKMTTSEFETLHRCRFSVCDLNNLENYLYQSEREECSRVIEQLETHNGKSISTCCNSNTDINAQCNQMKNHKRRKSIALKFKKPQTLL</sequence>
<keyword evidence="3" id="KW-1185">Reference proteome</keyword>
<dbReference type="Proteomes" id="UP000000559">
    <property type="component" value="Chromosome 3"/>
</dbReference>
<dbReference type="Pfam" id="PF15700">
    <property type="entry name" value="DUF4667"/>
    <property type="match status" value="1"/>
</dbReference>
<reference evidence="2 3" key="3">
    <citation type="journal article" date="2013" name="Genome Biol.">
        <title>Assembly of a phased diploid Candida albicans genome facilitates allele-specific measurements and provides a simple model for repeat and indel structure.</title>
        <authorList>
            <person name="Muzzey D."/>
            <person name="Schwartz K."/>
            <person name="Weissman J.S."/>
            <person name="Sherlock G."/>
        </authorList>
    </citation>
    <scope>NUCLEOTIDE SEQUENCE [LARGE SCALE GENOMIC DNA]</scope>
    <source>
        <strain evidence="3">SC5314 / ATCC MYA-2876</strain>
    </source>
</reference>
<name>A0A1D8PJV9_CANAL</name>
<dbReference type="InParanoid" id="A0A1D8PJV9"/>
<evidence type="ECO:0000313" key="1">
    <source>
        <dbReference type="CGD" id="CAL0000182535"/>
    </source>
</evidence>
<reference evidence="2 3" key="1">
    <citation type="journal article" date="2004" name="Proc. Natl. Acad. Sci. U.S.A.">
        <title>The diploid genome sequence of Candida albicans.</title>
        <authorList>
            <person name="Jones T."/>
            <person name="Federspiel N.A."/>
            <person name="Chibana H."/>
            <person name="Dungan J."/>
            <person name="Kalman S."/>
            <person name="Magee B.B."/>
            <person name="Newport G."/>
            <person name="Thorstenson Y.R."/>
            <person name="Agabian N."/>
            <person name="Magee P.T."/>
            <person name="Davis R.W."/>
            <person name="Scherer S."/>
        </authorList>
    </citation>
    <scope>NUCLEOTIDE SEQUENCE [LARGE SCALE GENOMIC DNA]</scope>
    <source>
        <strain evidence="3">SC5314 / ATCC MYA-2876</strain>
    </source>
</reference>
<evidence type="ECO:0000313" key="3">
    <source>
        <dbReference type="Proteomes" id="UP000000559"/>
    </source>
</evidence>
<proteinExistence type="predicted"/>
<reference evidence="2 3" key="2">
    <citation type="journal article" date="2007" name="Genome Biol.">
        <title>Assembly of the Candida albicans genome into sixteen supercontigs aligned on the eight chromosomes.</title>
        <authorList>
            <person name="van het Hoog M."/>
            <person name="Rast T.J."/>
            <person name="Martchenko M."/>
            <person name="Grindle S."/>
            <person name="Dignard D."/>
            <person name="Hogues H."/>
            <person name="Cuomo C."/>
            <person name="Berriman M."/>
            <person name="Scherer S."/>
            <person name="Magee B.B."/>
            <person name="Whiteway M."/>
            <person name="Chibana H."/>
            <person name="Nantel A."/>
            <person name="Magee P.T."/>
        </authorList>
    </citation>
    <scope>GENOME REANNOTATION</scope>
    <source>
        <strain evidence="3">SC5314 / ATCC MYA-2876</strain>
    </source>
</reference>
<gene>
    <name evidence="2" type="ordered locus">CAALFM_C304210WA</name>
    <name evidence="1" type="ordered locus">orf19.13285</name>
</gene>